<dbReference type="Pfam" id="PF11213">
    <property type="entry name" value="DUF3006"/>
    <property type="match status" value="1"/>
</dbReference>
<geneLocation type="plasmid" evidence="1 2">
    <name>P2</name>
</geneLocation>
<protein>
    <recommendedName>
        <fullName evidence="3">DUF3006 domain-containing protein</fullName>
    </recommendedName>
</protein>
<dbReference type="Proteomes" id="UP000007575">
    <property type="component" value="Plasmid P2"/>
</dbReference>
<dbReference type="EMBL" id="CP002193">
    <property type="protein sequence ID" value="AFD27658.1"/>
    <property type="molecule type" value="Genomic_DNA"/>
</dbReference>
<name>H8H2B1_DEIGI</name>
<dbReference type="RefSeq" id="WP_014686750.1">
    <property type="nucleotide sequence ID" value="NC_017791.1"/>
</dbReference>
<evidence type="ECO:0000313" key="2">
    <source>
        <dbReference type="Proteomes" id="UP000007575"/>
    </source>
</evidence>
<gene>
    <name evidence="1" type="ordered locus">DGo_PB0389</name>
</gene>
<evidence type="ECO:0008006" key="3">
    <source>
        <dbReference type="Google" id="ProtNLM"/>
    </source>
</evidence>
<evidence type="ECO:0000313" key="1">
    <source>
        <dbReference type="EMBL" id="AFD27658.1"/>
    </source>
</evidence>
<dbReference type="KEGG" id="dgo:DGo_PB0389"/>
<dbReference type="HOGENOM" id="CLU_2492695_0_0_0"/>
<sequence length="92" mass="9880">MTSDDPAPSLVTIDGIEGHLARVELPDGTTEDWALANLPAGVREGDVVRLHVEGGDLEMEIDHAETARRRQGAQAQLDALNRPSVVGEEIDL</sequence>
<dbReference type="InterPro" id="IPR021377">
    <property type="entry name" value="DUF3006"/>
</dbReference>
<organism evidence="1 2">
    <name type="scientific">Deinococcus gobiensis (strain DSM 21396 / JCM 16679 / CGMCC 1.7299 / I-0)</name>
    <dbReference type="NCBI Taxonomy" id="745776"/>
    <lineage>
        <taxon>Bacteria</taxon>
        <taxon>Thermotogati</taxon>
        <taxon>Deinococcota</taxon>
        <taxon>Deinococci</taxon>
        <taxon>Deinococcales</taxon>
        <taxon>Deinococcaceae</taxon>
        <taxon>Deinococcus</taxon>
    </lineage>
</organism>
<dbReference type="OrthoDB" id="70874at2"/>
<accession>H8H2B1</accession>
<reference evidence="1 2" key="1">
    <citation type="journal article" date="2012" name="PLoS ONE">
        <title>Genome sequence and transcriptome analysis of the radioresistant bacterium Deinococcus gobiensis: insights into the extreme environmental adaptations.</title>
        <authorList>
            <person name="Yuan M."/>
            <person name="Chen M."/>
            <person name="Zhang W."/>
            <person name="Lu W."/>
            <person name="Wang J."/>
            <person name="Yang M."/>
            <person name="Zhao P."/>
            <person name="Tang R."/>
            <person name="Li X."/>
            <person name="Hao Y."/>
            <person name="Zhou Z."/>
            <person name="Zhan Y."/>
            <person name="Yu H."/>
            <person name="Teng C."/>
            <person name="Yan Y."/>
            <person name="Ping S."/>
            <person name="Wang Y."/>
            <person name="Lin M."/>
        </authorList>
    </citation>
    <scope>NUCLEOTIDE SEQUENCE [LARGE SCALE GENOMIC DNA]</scope>
    <source>
        <strain evidence="2">DSM 21396 / JCM 16679 / CGMCC 1.7299 / I-0</strain>
        <plasmid evidence="1">P2</plasmid>
    </source>
</reference>
<proteinExistence type="predicted"/>
<keyword evidence="1" id="KW-0614">Plasmid</keyword>
<dbReference type="AlphaFoldDB" id="H8H2B1"/>
<keyword evidence="2" id="KW-1185">Reference proteome</keyword>
<dbReference type="PATRIC" id="fig|745776.4.peg.3703"/>